<evidence type="ECO:0000313" key="2">
    <source>
        <dbReference type="Proteomes" id="UP000521922"/>
    </source>
</evidence>
<reference evidence="1 2" key="1">
    <citation type="submission" date="2020-07" db="EMBL/GenBank/DDBJ databases">
        <title>Sequencing the genomes of 1000 actinobacteria strains.</title>
        <authorList>
            <person name="Klenk H.-P."/>
        </authorList>
    </citation>
    <scope>NUCLEOTIDE SEQUENCE [LARGE SCALE GENOMIC DNA]</scope>
    <source>
        <strain evidence="1 2">DSM 7487</strain>
    </source>
</reference>
<name>A0A7Y9DKF5_9ACTN</name>
<dbReference type="SUPFAM" id="SSF75005">
    <property type="entry name" value="Arabinanase/levansucrase/invertase"/>
    <property type="match status" value="1"/>
</dbReference>
<protein>
    <submittedName>
        <fullName evidence="1">Uncharacterized protein</fullName>
    </submittedName>
</protein>
<evidence type="ECO:0000313" key="1">
    <source>
        <dbReference type="EMBL" id="NYD22249.1"/>
    </source>
</evidence>
<gene>
    <name evidence="1" type="ORF">BJ968_001789</name>
</gene>
<keyword evidence="2" id="KW-1185">Reference proteome</keyword>
<dbReference type="InterPro" id="IPR023296">
    <property type="entry name" value="Glyco_hydro_beta-prop_sf"/>
</dbReference>
<dbReference type="AlphaFoldDB" id="A0A7Y9DKF5"/>
<dbReference type="EMBL" id="JACCBB010000001">
    <property type="protein sequence ID" value="NYD22249.1"/>
    <property type="molecule type" value="Genomic_DNA"/>
</dbReference>
<sequence length="287" mass="30232">MLTTASPTATRVPVEIPTASAVLVPAPATGAQRWAGAPSAALDADGSVVLAHRERAGTDAVVLSRSDDGGASVREVARFRPGPAGAAMVERPALVRTGDGWRLFAGFATPGGPHWWVGAVEAATFEGLADAAVVPVLRGDASVGYKDPVVRRDGDGSWRLWVCAHDLSVPGQEDRMSSATCTSADGWDWSSPVTVLTGRPGTWDARGARVTAVVDGLLAYDGRASAAENWFERTGWAHPDGTRVPDAPVTDVRYLDVLDLPDGSRRLFFEARTPTGDHELRTALSRA</sequence>
<dbReference type="Proteomes" id="UP000521922">
    <property type="component" value="Unassembled WGS sequence"/>
</dbReference>
<comment type="caution">
    <text evidence="1">The sequence shown here is derived from an EMBL/GenBank/DDBJ whole genome shotgun (WGS) entry which is preliminary data.</text>
</comment>
<dbReference type="RefSeq" id="WP_179751086.1">
    <property type="nucleotide sequence ID" value="NZ_BAAAGN010000022.1"/>
</dbReference>
<accession>A0A7Y9DKF5</accession>
<organism evidence="1 2">
    <name type="scientific">Kineococcus aurantiacus</name>
    <dbReference type="NCBI Taxonomy" id="37633"/>
    <lineage>
        <taxon>Bacteria</taxon>
        <taxon>Bacillati</taxon>
        <taxon>Actinomycetota</taxon>
        <taxon>Actinomycetes</taxon>
        <taxon>Kineosporiales</taxon>
        <taxon>Kineosporiaceae</taxon>
        <taxon>Kineococcus</taxon>
    </lineage>
</organism>
<dbReference type="CDD" id="cd15482">
    <property type="entry name" value="Sialidase_non-viral"/>
    <property type="match status" value="1"/>
</dbReference>
<proteinExistence type="predicted"/>